<dbReference type="RefSeq" id="XP_056525845.1">
    <property type="nucleotide sequence ID" value="XM_056663732.1"/>
</dbReference>
<keyword evidence="3 6" id="KW-0812">Transmembrane</keyword>
<comment type="caution">
    <text evidence="8">The sequence shown here is derived from an EMBL/GenBank/DDBJ whole genome shotgun (WGS) entry which is preliminary data.</text>
</comment>
<dbReference type="Proteomes" id="UP001149079">
    <property type="component" value="Unassembled WGS sequence"/>
</dbReference>
<feature type="transmembrane region" description="Helical" evidence="6">
    <location>
        <begin position="121"/>
        <end position="140"/>
    </location>
</feature>
<reference evidence="8" key="1">
    <citation type="submission" date="2022-11" db="EMBL/GenBank/DDBJ databases">
        <authorList>
            <person name="Petersen C."/>
        </authorList>
    </citation>
    <scope>NUCLEOTIDE SEQUENCE</scope>
    <source>
        <strain evidence="8">IBT 22155</strain>
    </source>
</reference>
<dbReference type="InterPro" id="IPR011701">
    <property type="entry name" value="MFS"/>
</dbReference>
<feature type="transmembrane region" description="Helical" evidence="6">
    <location>
        <begin position="344"/>
        <end position="362"/>
    </location>
</feature>
<protein>
    <recommendedName>
        <fullName evidence="7">Major facilitator superfamily (MFS) profile domain-containing protein</fullName>
    </recommendedName>
</protein>
<feature type="transmembrane region" description="Helical" evidence="6">
    <location>
        <begin position="308"/>
        <end position="332"/>
    </location>
</feature>
<feature type="transmembrane region" description="Helical" evidence="6">
    <location>
        <begin position="431"/>
        <end position="450"/>
    </location>
</feature>
<evidence type="ECO:0000259" key="7">
    <source>
        <dbReference type="PROSITE" id="PS50850"/>
    </source>
</evidence>
<evidence type="ECO:0000256" key="5">
    <source>
        <dbReference type="ARBA" id="ARBA00023136"/>
    </source>
</evidence>
<dbReference type="EMBL" id="JAPQKL010000002">
    <property type="protein sequence ID" value="KAJ5144201.1"/>
    <property type="molecule type" value="Genomic_DNA"/>
</dbReference>
<keyword evidence="4 6" id="KW-1133">Transmembrane helix</keyword>
<feature type="transmembrane region" description="Helical" evidence="6">
    <location>
        <begin position="179"/>
        <end position="203"/>
    </location>
</feature>
<evidence type="ECO:0000313" key="8">
    <source>
        <dbReference type="EMBL" id="KAJ5144201.1"/>
    </source>
</evidence>
<dbReference type="PROSITE" id="PS50850">
    <property type="entry name" value="MFS"/>
    <property type="match status" value="1"/>
</dbReference>
<dbReference type="GeneID" id="81402902"/>
<feature type="transmembrane region" description="Helical" evidence="6">
    <location>
        <begin position="146"/>
        <end position="167"/>
    </location>
</feature>
<dbReference type="PANTHER" id="PTHR43791:SF21">
    <property type="entry name" value="MAJOR FACILITATOR SUPERFAMILY (MFS) PROFILE DOMAIN-CONTAINING PROTEIN"/>
    <property type="match status" value="1"/>
</dbReference>
<keyword evidence="5 6" id="KW-0472">Membrane</keyword>
<dbReference type="OrthoDB" id="2985014at2759"/>
<dbReference type="InterPro" id="IPR020846">
    <property type="entry name" value="MFS_dom"/>
</dbReference>
<feature type="transmembrane region" description="Helical" evidence="6">
    <location>
        <begin position="462"/>
        <end position="483"/>
    </location>
</feature>
<sequence>MEHPLATIDKASVAEVEVAKPGFAPVRSTVPQYVPFTEEEKALDRRVNLKLDIFVIIILSLGFILLGIDKTNVGYVATSNFVQDAHLKPTDIANSVSLFAATYVPLQPISSLIGRRVGAKWWLSALMMAWGSICIAHIAIRSSATFLALRLLLGVAEAGFTPTAYYYMSTFYPKFSLGIRMGVFSGMYSVAGAFAGLLAYGLLHTETSRLRGWQMVFLVEGILTIFVALLALAIFPSNLSKVWFLTETERLHAIRRMERDQQTTADVDAQGNRLGAYGTESQDLDLKEEDTRISWRDIQDAFKDWKKLLIIVCNIMSVLPVTAFTTFLPLVVQGMGYKGVKATLMSVPPFIVGTVGLIIIVYSSDRLKERSLHTVFGMTLGLIGCVVMATSSNPKVRYGFSHVCLSGVFAGGPLIAVWLAGNTPWKGTRAIILGLNGWSNLAGVIAGQLFKPTYGPSYRFPLIVTMILIAVGMCGFCAVRGLYMIENRRRRKEIASWDEARFAMEESSTERRGDQRHTWIYSY</sequence>
<name>A0A9W9HED8_9EURO</name>
<dbReference type="Gene3D" id="1.20.1250.20">
    <property type="entry name" value="MFS general substrate transporter like domains"/>
    <property type="match status" value="1"/>
</dbReference>
<dbReference type="GO" id="GO:0022857">
    <property type="term" value="F:transmembrane transporter activity"/>
    <property type="evidence" value="ECO:0007669"/>
    <property type="project" value="InterPro"/>
</dbReference>
<reference evidence="8" key="2">
    <citation type="journal article" date="2023" name="IMA Fungus">
        <title>Comparative genomic study of the Penicillium genus elucidates a diverse pangenome and 15 lateral gene transfer events.</title>
        <authorList>
            <person name="Petersen C."/>
            <person name="Sorensen T."/>
            <person name="Nielsen M.R."/>
            <person name="Sondergaard T.E."/>
            <person name="Sorensen J.L."/>
            <person name="Fitzpatrick D.A."/>
            <person name="Frisvad J.C."/>
            <person name="Nielsen K.L."/>
        </authorList>
    </citation>
    <scope>NUCLEOTIDE SEQUENCE</scope>
    <source>
        <strain evidence="8">IBT 22155</strain>
    </source>
</reference>
<dbReference type="PANTHER" id="PTHR43791">
    <property type="entry name" value="PERMEASE-RELATED"/>
    <property type="match status" value="1"/>
</dbReference>
<proteinExistence type="predicted"/>
<dbReference type="SUPFAM" id="SSF103473">
    <property type="entry name" value="MFS general substrate transporter"/>
    <property type="match status" value="1"/>
</dbReference>
<feature type="transmembrane region" description="Helical" evidence="6">
    <location>
        <begin position="398"/>
        <end position="419"/>
    </location>
</feature>
<dbReference type="Pfam" id="PF07690">
    <property type="entry name" value="MFS_1"/>
    <property type="match status" value="1"/>
</dbReference>
<feature type="transmembrane region" description="Helical" evidence="6">
    <location>
        <begin position="51"/>
        <end position="68"/>
    </location>
</feature>
<evidence type="ECO:0000256" key="6">
    <source>
        <dbReference type="SAM" id="Phobius"/>
    </source>
</evidence>
<evidence type="ECO:0000256" key="3">
    <source>
        <dbReference type="ARBA" id="ARBA00022692"/>
    </source>
</evidence>
<accession>A0A9W9HED8</accession>
<evidence type="ECO:0000256" key="2">
    <source>
        <dbReference type="ARBA" id="ARBA00022448"/>
    </source>
</evidence>
<feature type="transmembrane region" description="Helical" evidence="6">
    <location>
        <begin position="92"/>
        <end position="109"/>
    </location>
</feature>
<keyword evidence="9" id="KW-1185">Reference proteome</keyword>
<organism evidence="8 9">
    <name type="scientific">Penicillium bovifimosum</name>
    <dbReference type="NCBI Taxonomy" id="126998"/>
    <lineage>
        <taxon>Eukaryota</taxon>
        <taxon>Fungi</taxon>
        <taxon>Dikarya</taxon>
        <taxon>Ascomycota</taxon>
        <taxon>Pezizomycotina</taxon>
        <taxon>Eurotiomycetes</taxon>
        <taxon>Eurotiomycetidae</taxon>
        <taxon>Eurotiales</taxon>
        <taxon>Aspergillaceae</taxon>
        <taxon>Penicillium</taxon>
    </lineage>
</organism>
<dbReference type="InterPro" id="IPR036259">
    <property type="entry name" value="MFS_trans_sf"/>
</dbReference>
<keyword evidence="2" id="KW-0813">Transport</keyword>
<comment type="subcellular location">
    <subcellularLocation>
        <location evidence="1">Membrane</location>
        <topology evidence="1">Multi-pass membrane protein</topology>
    </subcellularLocation>
</comment>
<dbReference type="AlphaFoldDB" id="A0A9W9HED8"/>
<feature type="domain" description="Major facilitator superfamily (MFS) profile" evidence="7">
    <location>
        <begin position="55"/>
        <end position="489"/>
    </location>
</feature>
<feature type="transmembrane region" description="Helical" evidence="6">
    <location>
        <begin position="215"/>
        <end position="235"/>
    </location>
</feature>
<feature type="transmembrane region" description="Helical" evidence="6">
    <location>
        <begin position="374"/>
        <end position="392"/>
    </location>
</feature>
<evidence type="ECO:0000256" key="4">
    <source>
        <dbReference type="ARBA" id="ARBA00022989"/>
    </source>
</evidence>
<evidence type="ECO:0000256" key="1">
    <source>
        <dbReference type="ARBA" id="ARBA00004141"/>
    </source>
</evidence>
<dbReference type="GO" id="GO:0016020">
    <property type="term" value="C:membrane"/>
    <property type="evidence" value="ECO:0007669"/>
    <property type="project" value="UniProtKB-SubCell"/>
</dbReference>
<gene>
    <name evidence="8" type="ORF">N7515_002988</name>
</gene>
<evidence type="ECO:0000313" key="9">
    <source>
        <dbReference type="Proteomes" id="UP001149079"/>
    </source>
</evidence>